<evidence type="ECO:0000313" key="1">
    <source>
        <dbReference type="EMBL" id="GAA5509535.1"/>
    </source>
</evidence>
<dbReference type="EMBL" id="BAABRO010000014">
    <property type="protein sequence ID" value="GAA5509535.1"/>
    <property type="molecule type" value="Genomic_DNA"/>
</dbReference>
<name>A0ABP9VWL0_9BACT</name>
<gene>
    <name evidence="1" type="ORF">Rcae01_05035</name>
</gene>
<organism evidence="1 2">
    <name type="scientific">Novipirellula caenicola</name>
    <dbReference type="NCBI Taxonomy" id="1536901"/>
    <lineage>
        <taxon>Bacteria</taxon>
        <taxon>Pseudomonadati</taxon>
        <taxon>Planctomycetota</taxon>
        <taxon>Planctomycetia</taxon>
        <taxon>Pirellulales</taxon>
        <taxon>Pirellulaceae</taxon>
        <taxon>Novipirellula</taxon>
    </lineage>
</organism>
<comment type="caution">
    <text evidence="1">The sequence shown here is derived from an EMBL/GenBank/DDBJ whole genome shotgun (WGS) entry which is preliminary data.</text>
</comment>
<sequence length="84" mass="9455">MLGGIPIDRGREVQKDSALTIVFTVHNVKLCAVPSSPDRVFTISLKLFNLYTLRQHRFSKLILPTSRLPHHNIVRAHHHAGSPP</sequence>
<evidence type="ECO:0000313" key="2">
    <source>
        <dbReference type="Proteomes" id="UP001416858"/>
    </source>
</evidence>
<protein>
    <submittedName>
        <fullName evidence="1">Uncharacterized protein</fullName>
    </submittedName>
</protein>
<accession>A0ABP9VWL0</accession>
<keyword evidence="2" id="KW-1185">Reference proteome</keyword>
<reference evidence="1 2" key="1">
    <citation type="submission" date="2024-02" db="EMBL/GenBank/DDBJ databases">
        <title>Rhodopirellula caenicola NBRC 110016.</title>
        <authorList>
            <person name="Ichikawa N."/>
            <person name="Katano-Makiyama Y."/>
            <person name="Hidaka K."/>
        </authorList>
    </citation>
    <scope>NUCLEOTIDE SEQUENCE [LARGE SCALE GENOMIC DNA]</scope>
    <source>
        <strain evidence="1 2">NBRC 110016</strain>
    </source>
</reference>
<dbReference type="Proteomes" id="UP001416858">
    <property type="component" value="Unassembled WGS sequence"/>
</dbReference>
<proteinExistence type="predicted"/>